<dbReference type="AlphaFoldDB" id="A0A2T5D9V1"/>
<keyword evidence="5" id="KW-0812">Transmembrane</keyword>
<comment type="caution">
    <text evidence="6">The sequence shown here is derived from an EMBL/GenBank/DDBJ whole genome shotgun (WGS) entry which is preliminary data.</text>
</comment>
<evidence type="ECO:0000313" key="7">
    <source>
        <dbReference type="Proteomes" id="UP000244022"/>
    </source>
</evidence>
<dbReference type="Proteomes" id="UP000244022">
    <property type="component" value="Unassembled WGS sequence"/>
</dbReference>
<dbReference type="EMBL" id="PYGR01000068">
    <property type="protein sequence ID" value="PTO34380.1"/>
    <property type="molecule type" value="Genomic_DNA"/>
</dbReference>
<keyword evidence="2" id="KW-0378">Hydrolase</keyword>
<dbReference type="Pfam" id="PF04203">
    <property type="entry name" value="Sortase"/>
    <property type="match status" value="1"/>
</dbReference>
<protein>
    <recommendedName>
        <fullName evidence="8">Class A sortase</fullName>
    </recommendedName>
</protein>
<keyword evidence="5" id="KW-1133">Transmembrane helix</keyword>
<dbReference type="CDD" id="cd06165">
    <property type="entry name" value="Sortase_A"/>
    <property type="match status" value="1"/>
</dbReference>
<evidence type="ECO:0000256" key="2">
    <source>
        <dbReference type="ARBA" id="ARBA00022801"/>
    </source>
</evidence>
<evidence type="ECO:0000313" key="6">
    <source>
        <dbReference type="EMBL" id="PTO34380.1"/>
    </source>
</evidence>
<organism evidence="6 7">
    <name type="scientific">Enterococcus mundtii</name>
    <dbReference type="NCBI Taxonomy" id="53346"/>
    <lineage>
        <taxon>Bacteria</taxon>
        <taxon>Bacillati</taxon>
        <taxon>Bacillota</taxon>
        <taxon>Bacilli</taxon>
        <taxon>Lactobacillales</taxon>
        <taxon>Enterococcaceae</taxon>
        <taxon>Enterococcus</taxon>
    </lineage>
</organism>
<sequence length="249" mass="28296">MRKKKIKLVIHLLFVIGISLVSFPVIKNTVTLMKLQLARIEISSELPLQESDEVIHLPTLESYLAASSDNIGPAIGEIVIPSQKIHVPIFAGLNNEQMLFGAGMMYPERKPKSENLLLFGHHLGMAEVLLGNVKNLEVNDLIHVRYLSESLYYQVVENKIVMETDLSVLENTDHPQLTVITCDQPTLTDKRVVITARLLEEKQEKRVEYVNETQDVKIIRKSIVKYSVVPILIILLFLIIGNYALWQYV</sequence>
<dbReference type="GO" id="GO:0008234">
    <property type="term" value="F:cysteine-type peptidase activity"/>
    <property type="evidence" value="ECO:0007669"/>
    <property type="project" value="UniProtKB-KW"/>
</dbReference>
<dbReference type="InterPro" id="IPR023365">
    <property type="entry name" value="Sortase_dom-sf"/>
</dbReference>
<evidence type="ECO:0000256" key="5">
    <source>
        <dbReference type="SAM" id="Phobius"/>
    </source>
</evidence>
<reference evidence="6 7" key="1">
    <citation type="submission" date="2018-03" db="EMBL/GenBank/DDBJ databases">
        <title>Draft genome sequences of four Enterococcus mundtii strains isolated from beef slaughterhouses in Kenya.</title>
        <authorList>
            <person name="Wambui J."/>
            <person name="Stevens M."/>
            <person name="Njage P."/>
            <person name="Stephan R."/>
            <person name="Tasara T."/>
        </authorList>
    </citation>
    <scope>NUCLEOTIDE SEQUENCE [LARGE SCALE GENOMIC DNA]</scope>
    <source>
        <strain evidence="6 7">H18-EM</strain>
    </source>
</reference>
<name>A0A2T5D9V1_ENTMU</name>
<accession>A0A2T5D9V1</accession>
<dbReference type="InterPro" id="IPR042007">
    <property type="entry name" value="Sortase_A"/>
</dbReference>
<evidence type="ECO:0000256" key="3">
    <source>
        <dbReference type="ARBA" id="ARBA00022807"/>
    </source>
</evidence>
<feature type="transmembrane region" description="Helical" evidence="5">
    <location>
        <begin position="226"/>
        <end position="246"/>
    </location>
</feature>
<keyword evidence="3" id="KW-0788">Thiol protease</keyword>
<keyword evidence="1" id="KW-0645">Protease</keyword>
<dbReference type="NCBIfam" id="TIGR01076">
    <property type="entry name" value="sortase_fam"/>
    <property type="match status" value="1"/>
</dbReference>
<gene>
    <name evidence="6" type="ORF">C6N14_12500</name>
</gene>
<dbReference type="SUPFAM" id="SSF63817">
    <property type="entry name" value="Sortase"/>
    <property type="match status" value="1"/>
</dbReference>
<proteinExistence type="predicted"/>
<dbReference type="InterPro" id="IPR005754">
    <property type="entry name" value="Sortase"/>
</dbReference>
<feature type="transmembrane region" description="Helical" evidence="5">
    <location>
        <begin position="6"/>
        <end position="26"/>
    </location>
</feature>
<dbReference type="GO" id="GO:0006508">
    <property type="term" value="P:proteolysis"/>
    <property type="evidence" value="ECO:0007669"/>
    <property type="project" value="UniProtKB-KW"/>
</dbReference>
<dbReference type="Gene3D" id="2.40.260.10">
    <property type="entry name" value="Sortase"/>
    <property type="match status" value="1"/>
</dbReference>
<evidence type="ECO:0000256" key="4">
    <source>
        <dbReference type="PIRSR" id="PIRSR605754-1"/>
    </source>
</evidence>
<feature type="active site" description="Proton donor/acceptor" evidence="4">
    <location>
        <position position="121"/>
    </location>
</feature>
<keyword evidence="5" id="KW-0472">Membrane</keyword>
<feature type="active site" description="Acyl-thioester intermediate" evidence="4">
    <location>
        <position position="182"/>
    </location>
</feature>
<dbReference type="RefSeq" id="WP_108146399.1">
    <property type="nucleotide sequence ID" value="NZ_JBKFGD010000019.1"/>
</dbReference>
<evidence type="ECO:0008006" key="8">
    <source>
        <dbReference type="Google" id="ProtNLM"/>
    </source>
</evidence>
<evidence type="ECO:0000256" key="1">
    <source>
        <dbReference type="ARBA" id="ARBA00022670"/>
    </source>
</evidence>